<reference evidence="1 2" key="1">
    <citation type="submission" date="2016-10" db="EMBL/GenBank/DDBJ databases">
        <title>Rodentibacter gen. nov. and new species.</title>
        <authorList>
            <person name="Christensen H."/>
        </authorList>
    </citation>
    <scope>NUCLEOTIDE SEQUENCE [LARGE SCALE GENOMIC DNA]</scope>
    <source>
        <strain evidence="1 2">CCUG17206</strain>
    </source>
</reference>
<comment type="caution">
    <text evidence="1">The sequence shown here is derived from an EMBL/GenBank/DDBJ whole genome shotgun (WGS) entry which is preliminary data.</text>
</comment>
<keyword evidence="1" id="KW-0808">Transferase</keyword>
<keyword evidence="2" id="KW-1185">Reference proteome</keyword>
<dbReference type="Pfam" id="PF13651">
    <property type="entry name" value="EcoRI_methylase"/>
    <property type="match status" value="1"/>
</dbReference>
<dbReference type="PROSITE" id="PS00018">
    <property type="entry name" value="EF_HAND_1"/>
    <property type="match status" value="1"/>
</dbReference>
<dbReference type="STRING" id="1908260.BKK50_11390"/>
<dbReference type="Proteomes" id="UP000189433">
    <property type="component" value="Unassembled WGS sequence"/>
</dbReference>
<keyword evidence="1" id="KW-0489">Methyltransferase</keyword>
<dbReference type="OrthoDB" id="9774673at2"/>
<dbReference type="RefSeq" id="WP_077418302.1">
    <property type="nucleotide sequence ID" value="NZ_MLHJ01000142.1"/>
</dbReference>
<accession>A0A1V3IDS2</accession>
<dbReference type="EMBL" id="MLHJ01000142">
    <property type="protein sequence ID" value="OOF38640.1"/>
    <property type="molecule type" value="Genomic_DNA"/>
</dbReference>
<evidence type="ECO:0000313" key="1">
    <source>
        <dbReference type="EMBL" id="OOF38640.1"/>
    </source>
</evidence>
<proteinExistence type="predicted"/>
<protein>
    <submittedName>
        <fullName evidence="1">Modification methylase</fullName>
    </submittedName>
</protein>
<dbReference type="GO" id="GO:0032259">
    <property type="term" value="P:methylation"/>
    <property type="evidence" value="ECO:0007669"/>
    <property type="project" value="UniProtKB-KW"/>
</dbReference>
<gene>
    <name evidence="1" type="ORF">BKK50_11390</name>
</gene>
<dbReference type="GO" id="GO:0008168">
    <property type="term" value="F:methyltransferase activity"/>
    <property type="evidence" value="ECO:0007669"/>
    <property type="project" value="UniProtKB-KW"/>
</dbReference>
<dbReference type="AlphaFoldDB" id="A0A1V3IDS2"/>
<sequence length="332" mass="38629">MAGNKNLHRANLEKNDEFYTQLSDIENELKHYIHHFKDKTIFCNCDDPEESNFFRYFALNFEHLGIKKLITTHFDAEKTTYKLEIDCELDLNADGKIDFADVQRIPLQQNGDFRSPECVDILKSCDIVITNPPFSLFREYVAQLMEYEKKFVIVGNQNAITYKEIFPLIKNNQIWLGKGFSGNAVHFINKHYVDYATAGDHREGMIRVSGVTWFTNLDLAKRHEELDLWATYNPTDYPHYDNYDAIEVSKTKNIPKDWDGVMGVPITFMDKYNPDQFEIIWQASGNTRASAPKEILEKLKYSAHFEDRGGCTVINGKRTYGRILIKHKKAQK</sequence>
<organism evidence="1 2">
    <name type="scientific">Rodentibacter rarus</name>
    <dbReference type="NCBI Taxonomy" id="1908260"/>
    <lineage>
        <taxon>Bacteria</taxon>
        <taxon>Pseudomonadati</taxon>
        <taxon>Pseudomonadota</taxon>
        <taxon>Gammaproteobacteria</taxon>
        <taxon>Pasteurellales</taxon>
        <taxon>Pasteurellaceae</taxon>
        <taxon>Rodentibacter</taxon>
    </lineage>
</organism>
<dbReference type="InterPro" id="IPR018247">
    <property type="entry name" value="EF_Hand_1_Ca_BS"/>
</dbReference>
<evidence type="ECO:0000313" key="2">
    <source>
        <dbReference type="Proteomes" id="UP000189433"/>
    </source>
</evidence>
<dbReference type="InterPro" id="IPR025247">
    <property type="entry name" value="EcoRI-like_methylase"/>
</dbReference>
<name>A0A1V3IDS2_9PAST</name>